<dbReference type="PROSITE" id="PS01074">
    <property type="entry name" value="TERPENE_SYNTHASES"/>
    <property type="match status" value="1"/>
</dbReference>
<dbReference type="SFLD" id="SFLDG01016">
    <property type="entry name" value="Prenyltransferase_Like_2"/>
    <property type="match status" value="1"/>
</dbReference>
<dbReference type="Proteomes" id="UP000078284">
    <property type="component" value="Chromosome 4"/>
</dbReference>
<evidence type="ECO:0000259" key="5">
    <source>
        <dbReference type="Pfam" id="PF13249"/>
    </source>
</evidence>
<evidence type="ECO:0000256" key="3">
    <source>
        <dbReference type="RuleBase" id="RU362003"/>
    </source>
</evidence>
<dbReference type="Pfam" id="PF13243">
    <property type="entry name" value="SQHop_cyclase_C"/>
    <property type="match status" value="1"/>
</dbReference>
<dbReference type="Pfam" id="PF13249">
    <property type="entry name" value="SQHop_cyclase_N"/>
    <property type="match status" value="1"/>
</dbReference>
<dbReference type="InterPro" id="IPR018333">
    <property type="entry name" value="Squalene_cyclase"/>
</dbReference>
<dbReference type="EC" id="5.4.99.-" evidence="3"/>
<dbReference type="InterPro" id="IPR032697">
    <property type="entry name" value="SQ_cyclase_N"/>
</dbReference>
<dbReference type="NCBIfam" id="TIGR01787">
    <property type="entry name" value="squalene_cyclas"/>
    <property type="match status" value="1"/>
</dbReference>
<sequence>MWRLRIGAKAGNDTHLFTTNNYVGRQIWEFDANAGSPQELAEVEEARRNFSNNRSHYKASADLLWRMQFLREKGFEQKIPRVRVEDAAKIRYEDAKTALKRGLHYFTALQADDGHWPADNSGPNFFIAPLVICLYITGHLEKIFTVEHRIELIRYMYNHQNEDGGWGLHVESPSIMFCTVINYICLRIVGVEAGHDDDQGSTCTKARKWILDHGGATYTPLIGKACLSVLGVYDWSGCKPMPPEFWFLPSSFPINGGTLWIYLRDIFMGLSYLYGKKFVATPTPLILQLQEELYPEPYTKINWRLTRNRCAKASCKYKSHEDLCYSSSFLQDLFWKGVHIFSESILNRWPFNKLIRQAALRTTMKLLHYQDEANRYITGGSVPKAFHMLACWVEDPEGEYFKKHLARVSDFIWIGEDGLKIQSFGSQLWDTVMSLHFLLDGAEDDVDDEIRSTLVKGYDYLKKSQVTENPPSDHIKMFRHISKGGWTFSDKDQGWPVSDCTAESLKCCLLFERMPSEFVGQKMDVEKLFDAVDFLLYLQSDNGGITAWEPADGKTWLEWFSPVEFVEDTVIEHEYVECTGSAIVALTQFSKQFPEFRKKEVERFITKGVKYIEDLQMKDGSWCGNWGVCFIYGTLFAVRGLVAAGKTFHNCEPIRRAVRFLLDTQNQEGGWGESYLSCLRKKYTPLAGNKTNIVSTGQGLMVLIMGGQMERDPLPVHRAAKVVINLQLDNGDFPQQEVMGVFNMNVLLHYPTYRNIFSLWALTLYTQALRRLQP</sequence>
<gene>
    <name evidence="6" type="ordered locus">AXX17_At4g17820</name>
</gene>
<comment type="similarity">
    <text evidence="1 3">Belongs to the terpene cyclase/mutase family.</text>
</comment>
<dbReference type="CDD" id="cd02892">
    <property type="entry name" value="SQCY_1"/>
    <property type="match status" value="1"/>
</dbReference>
<protein>
    <recommendedName>
        <fullName evidence="3">Terpene cyclase/mutase family member</fullName>
        <ecNumber evidence="3">5.4.99.-</ecNumber>
    </recommendedName>
</protein>
<dbReference type="SUPFAM" id="SSF48239">
    <property type="entry name" value="Terpenoid cyclases/Protein prenyltransferases"/>
    <property type="match status" value="2"/>
</dbReference>
<dbReference type="ExpressionAtlas" id="A0A178UZ51">
    <property type="expression patterns" value="baseline and differential"/>
</dbReference>
<feature type="domain" description="Squalene cyclase C-terminal" evidence="4">
    <location>
        <begin position="426"/>
        <end position="766"/>
    </location>
</feature>
<proteinExistence type="inferred from homology"/>
<dbReference type="GO" id="GO:0016104">
    <property type="term" value="P:triterpenoid biosynthetic process"/>
    <property type="evidence" value="ECO:0007669"/>
    <property type="project" value="InterPro"/>
</dbReference>
<evidence type="ECO:0000256" key="2">
    <source>
        <dbReference type="ARBA" id="ARBA00022737"/>
    </source>
</evidence>
<evidence type="ECO:0000256" key="1">
    <source>
        <dbReference type="ARBA" id="ARBA00009755"/>
    </source>
</evidence>
<accession>A0A178UZ51</accession>
<dbReference type="AlphaFoldDB" id="A0A178UZ51"/>
<feature type="domain" description="Squalene cyclase N-terminal" evidence="5">
    <location>
        <begin position="102"/>
        <end position="312"/>
    </location>
</feature>
<comment type="caution">
    <text evidence="6">The sequence shown here is derived from an EMBL/GenBank/DDBJ whole genome shotgun (WGS) entry which is preliminary data.</text>
</comment>
<dbReference type="EMBL" id="LUHQ01000004">
    <property type="protein sequence ID" value="OAO99188.1"/>
    <property type="molecule type" value="Genomic_DNA"/>
</dbReference>
<dbReference type="PANTHER" id="PTHR11764">
    <property type="entry name" value="TERPENE CYCLASE/MUTASE FAMILY MEMBER"/>
    <property type="match status" value="1"/>
</dbReference>
<keyword evidence="2" id="KW-0677">Repeat</keyword>
<dbReference type="InterPro" id="IPR002365">
    <property type="entry name" value="Terpene_synthase_CS"/>
</dbReference>
<organism evidence="6 7">
    <name type="scientific">Arabidopsis thaliana</name>
    <name type="common">Mouse-ear cress</name>
    <dbReference type="NCBI Taxonomy" id="3702"/>
    <lineage>
        <taxon>Eukaryota</taxon>
        <taxon>Viridiplantae</taxon>
        <taxon>Streptophyta</taxon>
        <taxon>Embryophyta</taxon>
        <taxon>Tracheophyta</taxon>
        <taxon>Spermatophyta</taxon>
        <taxon>Magnoliopsida</taxon>
        <taxon>eudicotyledons</taxon>
        <taxon>Gunneridae</taxon>
        <taxon>Pentapetalae</taxon>
        <taxon>rosids</taxon>
        <taxon>malvids</taxon>
        <taxon>Brassicales</taxon>
        <taxon>Brassicaceae</taxon>
        <taxon>Camelineae</taxon>
        <taxon>Arabidopsis</taxon>
    </lineage>
</organism>
<evidence type="ECO:0000259" key="4">
    <source>
        <dbReference type="Pfam" id="PF13243"/>
    </source>
</evidence>
<keyword evidence="3" id="KW-0413">Isomerase</keyword>
<evidence type="ECO:0000313" key="6">
    <source>
        <dbReference type="EMBL" id="OAO99188.1"/>
    </source>
</evidence>
<evidence type="ECO:0000313" key="7">
    <source>
        <dbReference type="Proteomes" id="UP000078284"/>
    </source>
</evidence>
<dbReference type="GO" id="GO:0005811">
    <property type="term" value="C:lipid droplet"/>
    <property type="evidence" value="ECO:0007669"/>
    <property type="project" value="InterPro"/>
</dbReference>
<reference evidence="7" key="1">
    <citation type="journal article" date="2016" name="Proc. Natl. Acad. Sci. U.S.A.">
        <title>Chromosome-level assembly of Arabidopsis thaliana Ler reveals the extent of translocation and inversion polymorphisms.</title>
        <authorList>
            <person name="Zapata L."/>
            <person name="Ding J."/>
            <person name="Willing E.M."/>
            <person name="Hartwig B."/>
            <person name="Bezdan D."/>
            <person name="Jiao W.B."/>
            <person name="Patel V."/>
            <person name="Velikkakam James G."/>
            <person name="Koornneef M."/>
            <person name="Ossowski S."/>
            <person name="Schneeberger K."/>
        </authorList>
    </citation>
    <scope>NUCLEOTIDE SEQUENCE [LARGE SCALE GENOMIC DNA]</scope>
    <source>
        <strain evidence="7">cv. Landsberg erecta</strain>
    </source>
</reference>
<dbReference type="PANTHER" id="PTHR11764:SF49">
    <property type="entry name" value="ARABIDIOL SYNTHASE-RELATED"/>
    <property type="match status" value="1"/>
</dbReference>
<dbReference type="FunFam" id="1.50.10.20:FF:000011">
    <property type="entry name" value="Terpene cyclase/mutase family member"/>
    <property type="match status" value="1"/>
</dbReference>
<dbReference type="InterPro" id="IPR032696">
    <property type="entry name" value="SQ_cyclase_C"/>
</dbReference>
<dbReference type="GO" id="GO:0031559">
    <property type="term" value="F:oxidosqualene cyclase activity"/>
    <property type="evidence" value="ECO:0007669"/>
    <property type="project" value="UniProtKB-ARBA"/>
</dbReference>
<name>A0A178UZ51_ARATH</name>
<dbReference type="Gene3D" id="1.50.10.20">
    <property type="match status" value="2"/>
</dbReference>
<dbReference type="InterPro" id="IPR008930">
    <property type="entry name" value="Terpenoid_cyclase/PrenylTrfase"/>
</dbReference>